<dbReference type="Pfam" id="PF12833">
    <property type="entry name" value="HTH_18"/>
    <property type="match status" value="1"/>
</dbReference>
<dbReference type="InterPro" id="IPR018060">
    <property type="entry name" value="HTH_AraC"/>
</dbReference>
<dbReference type="SMART" id="SM00342">
    <property type="entry name" value="HTH_ARAC"/>
    <property type="match status" value="1"/>
</dbReference>
<organism evidence="3 4">
    <name type="scientific">Nocardioides daeguensis</name>
    <dbReference type="NCBI Taxonomy" id="908359"/>
    <lineage>
        <taxon>Bacteria</taxon>
        <taxon>Bacillati</taxon>
        <taxon>Actinomycetota</taxon>
        <taxon>Actinomycetes</taxon>
        <taxon>Propionibacteriales</taxon>
        <taxon>Nocardioidaceae</taxon>
        <taxon>Nocardioides</taxon>
    </lineage>
</organism>
<comment type="caution">
    <text evidence="3">The sequence shown here is derived from an EMBL/GenBank/DDBJ whole genome shotgun (WGS) entry which is preliminary data.</text>
</comment>
<gene>
    <name evidence="3" type="ORF">GCM10022263_33840</name>
</gene>
<dbReference type="InterPro" id="IPR032687">
    <property type="entry name" value="AraC-type_N"/>
</dbReference>
<evidence type="ECO:0000313" key="4">
    <source>
        <dbReference type="Proteomes" id="UP001500301"/>
    </source>
</evidence>
<dbReference type="Pfam" id="PF12625">
    <property type="entry name" value="Arabinose_bd"/>
    <property type="match status" value="1"/>
</dbReference>
<name>A0ABP6W0S3_9ACTN</name>
<reference evidence="4" key="1">
    <citation type="journal article" date="2019" name="Int. J. Syst. Evol. Microbiol.">
        <title>The Global Catalogue of Microorganisms (GCM) 10K type strain sequencing project: providing services to taxonomists for standard genome sequencing and annotation.</title>
        <authorList>
            <consortium name="The Broad Institute Genomics Platform"/>
            <consortium name="The Broad Institute Genome Sequencing Center for Infectious Disease"/>
            <person name="Wu L."/>
            <person name="Ma J."/>
        </authorList>
    </citation>
    <scope>NUCLEOTIDE SEQUENCE [LARGE SCALE GENOMIC DNA]</scope>
    <source>
        <strain evidence="4">JCM 17460</strain>
    </source>
</reference>
<keyword evidence="4" id="KW-1185">Reference proteome</keyword>
<proteinExistence type="predicted"/>
<evidence type="ECO:0000259" key="2">
    <source>
        <dbReference type="PROSITE" id="PS01124"/>
    </source>
</evidence>
<evidence type="ECO:0000313" key="3">
    <source>
        <dbReference type="EMBL" id="GAA3543932.1"/>
    </source>
</evidence>
<accession>A0ABP6W0S3</accession>
<dbReference type="PROSITE" id="PS01124">
    <property type="entry name" value="HTH_ARAC_FAMILY_2"/>
    <property type="match status" value="1"/>
</dbReference>
<dbReference type="PANTHER" id="PTHR47894:SF1">
    <property type="entry name" value="HTH-TYPE TRANSCRIPTIONAL REGULATOR VQSM"/>
    <property type="match status" value="1"/>
</dbReference>
<dbReference type="PANTHER" id="PTHR47894">
    <property type="entry name" value="HTH-TYPE TRANSCRIPTIONAL REGULATOR GADX"/>
    <property type="match status" value="1"/>
</dbReference>
<protein>
    <submittedName>
        <fullName evidence="3">AraC family transcriptional regulator</fullName>
    </submittedName>
</protein>
<evidence type="ECO:0000256" key="1">
    <source>
        <dbReference type="ARBA" id="ARBA00023125"/>
    </source>
</evidence>
<feature type="domain" description="HTH araC/xylS-type" evidence="2">
    <location>
        <begin position="224"/>
        <end position="320"/>
    </location>
</feature>
<dbReference type="EMBL" id="BAABBB010000018">
    <property type="protein sequence ID" value="GAA3543932.1"/>
    <property type="molecule type" value="Genomic_DNA"/>
</dbReference>
<keyword evidence="1" id="KW-0238">DNA-binding</keyword>
<sequence>MMPSSFEPPAARDWQFPRHVAGTALLVAMGAEAGVSTAALLRGTGLGARDVADPQREVTAEQELRVVRNLLATAPGVTGAHVGAAYHASTFGPLGFALLSSPTLGDAANLALRFIDLSFTFTIPSATVEDQDVVVRVDDRGVPADVRRFLVERDLTAIWTVLREICGSSAGLDAAWDADRSTLRFATRWLDHPLPQANAHACAIAEALCRDLVSPRRGRNAFTGQVRILVAQHLEAGAPMGTVAAALGLSERSLRRRLTEVGTTYRAVLDDVRSTAAEQLLADGLLLDDVARRLGYAEASSFVVAHRRWTGRTPRETRDPATGGGS</sequence>
<dbReference type="Proteomes" id="UP001500301">
    <property type="component" value="Unassembled WGS sequence"/>
</dbReference>
<dbReference type="RefSeq" id="WP_218233451.1">
    <property type="nucleotide sequence ID" value="NZ_BAABBB010000018.1"/>
</dbReference>